<dbReference type="OrthoDB" id="3210235at2"/>
<evidence type="ECO:0000313" key="5">
    <source>
        <dbReference type="Proteomes" id="UP000006265"/>
    </source>
</evidence>
<evidence type="ECO:0000313" key="4">
    <source>
        <dbReference type="EMBL" id="EKF21933.1"/>
    </source>
</evidence>
<evidence type="ECO:0000256" key="2">
    <source>
        <dbReference type="ARBA" id="ARBA00023125"/>
    </source>
</evidence>
<dbReference type="PRINTS" id="PR00455">
    <property type="entry name" value="HTHTETR"/>
</dbReference>
<dbReference type="PANTHER" id="PTHR30055:SF234">
    <property type="entry name" value="HTH-TYPE TRANSCRIPTIONAL REGULATOR BETI"/>
    <property type="match status" value="1"/>
</dbReference>
<dbReference type="PANTHER" id="PTHR30055">
    <property type="entry name" value="HTH-TYPE TRANSCRIPTIONAL REGULATOR RUTR"/>
    <property type="match status" value="1"/>
</dbReference>
<proteinExistence type="predicted"/>
<accession>K5B7H0</accession>
<evidence type="ECO:0000256" key="3">
    <source>
        <dbReference type="ARBA" id="ARBA00023163"/>
    </source>
</evidence>
<dbReference type="STRING" id="1122247.GCA_000379865_03280"/>
<keyword evidence="3" id="KW-0804">Transcription</keyword>
<keyword evidence="1" id="KW-0805">Transcription regulation</keyword>
<dbReference type="AlphaFoldDB" id="K5B7H0"/>
<comment type="caution">
    <text evidence="4">The sequence shown here is derived from an EMBL/GenBank/DDBJ whole genome shotgun (WGS) entry which is preliminary data.</text>
</comment>
<protein>
    <submittedName>
        <fullName evidence="4">Bacterial regulatory s, tetR family protein</fullName>
    </submittedName>
</protein>
<organism evidence="4 5">
    <name type="scientific">Mycolicibacterium hassiacum (strain DSM 44199 / CIP 105218 / JCM 12690 / 3849)</name>
    <name type="common">Mycobacterium hassiacum</name>
    <dbReference type="NCBI Taxonomy" id="1122247"/>
    <lineage>
        <taxon>Bacteria</taxon>
        <taxon>Bacillati</taxon>
        <taxon>Actinomycetota</taxon>
        <taxon>Actinomycetes</taxon>
        <taxon>Mycobacteriales</taxon>
        <taxon>Mycobacteriaceae</taxon>
        <taxon>Mycolicibacterium</taxon>
    </lineage>
</organism>
<dbReference type="PATRIC" id="fig|1122247.3.peg.3907"/>
<dbReference type="Pfam" id="PF00440">
    <property type="entry name" value="TetR_N"/>
    <property type="match status" value="1"/>
</dbReference>
<reference evidence="4 5" key="1">
    <citation type="journal article" date="2012" name="J. Bacteriol.">
        <title>Genome sequence of Mycobacterium hassiacum DSM 44199, a rare source of heat-stable mycobacterial proteins.</title>
        <authorList>
            <person name="Tiago I."/>
            <person name="Maranha A."/>
            <person name="Mendes V."/>
            <person name="Alarico S."/>
            <person name="Moynihan P.J."/>
            <person name="Clarke A.J."/>
            <person name="Macedo-Ribeiro S."/>
            <person name="Pereira P.J."/>
            <person name="Empadinhas N."/>
        </authorList>
    </citation>
    <scope>NUCLEOTIDE SEQUENCE [LARGE SCALE GENOMIC DNA]</scope>
    <source>
        <strain evidence="5">DSM 44199 / CIP 105218 / JCM 12690 / 3849</strain>
    </source>
</reference>
<keyword evidence="5" id="KW-1185">Reference proteome</keyword>
<name>K5B7H0_MYCHD</name>
<dbReference type="PROSITE" id="PS50977">
    <property type="entry name" value="HTH_TETR_2"/>
    <property type="match status" value="1"/>
</dbReference>
<dbReference type="eggNOG" id="COG1309">
    <property type="taxonomic scope" value="Bacteria"/>
</dbReference>
<dbReference type="EMBL" id="AMRA01000108">
    <property type="protein sequence ID" value="EKF21933.1"/>
    <property type="molecule type" value="Genomic_DNA"/>
</dbReference>
<keyword evidence="2" id="KW-0238">DNA-binding</keyword>
<dbReference type="GO" id="GO:0003700">
    <property type="term" value="F:DNA-binding transcription factor activity"/>
    <property type="evidence" value="ECO:0007669"/>
    <property type="project" value="TreeGrafter"/>
</dbReference>
<dbReference type="Proteomes" id="UP000006265">
    <property type="component" value="Unassembled WGS sequence"/>
</dbReference>
<dbReference type="Gene3D" id="1.10.357.10">
    <property type="entry name" value="Tetracycline Repressor, domain 2"/>
    <property type="match status" value="1"/>
</dbReference>
<dbReference type="InterPro" id="IPR050109">
    <property type="entry name" value="HTH-type_TetR-like_transc_reg"/>
</dbReference>
<sequence>MAKGTRVGRGTAPRLLVEAAHELFSTQGYRATTTQQIAAKAGVTESLIFRYFNSKADLFVASVLKPFVKVLDETAARWSDAAVLTDEQQIRDYVSGLVECLADHRQATLALFEVVASRDSGPDTAVIRDAFVRLFERITPSTAAFVTDPRHRRMDPDLAARMGFLIISAVSALLPSTYRRADDAPSRDRIVEELTQFFLHGVRPPG</sequence>
<evidence type="ECO:0000256" key="1">
    <source>
        <dbReference type="ARBA" id="ARBA00023015"/>
    </source>
</evidence>
<dbReference type="Gene3D" id="1.10.10.60">
    <property type="entry name" value="Homeodomain-like"/>
    <property type="match status" value="1"/>
</dbReference>
<dbReference type="SUPFAM" id="SSF46689">
    <property type="entry name" value="Homeodomain-like"/>
    <property type="match status" value="1"/>
</dbReference>
<gene>
    <name evidence="4" type="ORF">C731_4071</name>
</gene>
<dbReference type="GO" id="GO:0000976">
    <property type="term" value="F:transcription cis-regulatory region binding"/>
    <property type="evidence" value="ECO:0007669"/>
    <property type="project" value="TreeGrafter"/>
</dbReference>
<dbReference type="InterPro" id="IPR009057">
    <property type="entry name" value="Homeodomain-like_sf"/>
</dbReference>
<dbReference type="InterPro" id="IPR001647">
    <property type="entry name" value="HTH_TetR"/>
</dbReference>